<protein>
    <recommendedName>
        <fullName evidence="2">PH domain-containing protein</fullName>
    </recommendedName>
</protein>
<feature type="compositionally biased region" description="Acidic residues" evidence="1">
    <location>
        <begin position="270"/>
        <end position="288"/>
    </location>
</feature>
<organism evidence="3 4">
    <name type="scientific">Monosiga brevicollis</name>
    <name type="common">Choanoflagellate</name>
    <dbReference type="NCBI Taxonomy" id="81824"/>
    <lineage>
        <taxon>Eukaryota</taxon>
        <taxon>Choanoflagellata</taxon>
        <taxon>Craspedida</taxon>
        <taxon>Salpingoecidae</taxon>
        <taxon>Monosiga</taxon>
    </lineage>
</organism>
<feature type="region of interest" description="Disordered" evidence="1">
    <location>
        <begin position="224"/>
        <end position="315"/>
    </location>
</feature>
<dbReference type="Pfam" id="PF00169">
    <property type="entry name" value="PH"/>
    <property type="match status" value="1"/>
</dbReference>
<dbReference type="SMART" id="SM00233">
    <property type="entry name" value="PH"/>
    <property type="match status" value="1"/>
</dbReference>
<evidence type="ECO:0000259" key="2">
    <source>
        <dbReference type="PROSITE" id="PS50003"/>
    </source>
</evidence>
<dbReference type="PROSITE" id="PS50003">
    <property type="entry name" value="PH_DOMAIN"/>
    <property type="match status" value="1"/>
</dbReference>
<dbReference type="SUPFAM" id="SSF50729">
    <property type="entry name" value="PH domain-like"/>
    <property type="match status" value="1"/>
</dbReference>
<evidence type="ECO:0000313" key="3">
    <source>
        <dbReference type="EMBL" id="EDQ91127.1"/>
    </source>
</evidence>
<proteinExistence type="predicted"/>
<feature type="compositionally biased region" description="Basic and acidic residues" evidence="1">
    <location>
        <begin position="289"/>
        <end position="308"/>
    </location>
</feature>
<dbReference type="AlphaFoldDB" id="A9UUN1"/>
<keyword evidence="4" id="KW-1185">Reference proteome</keyword>
<dbReference type="Gene3D" id="2.30.29.30">
    <property type="entry name" value="Pleckstrin-homology domain (PH domain)/Phosphotyrosine-binding domain (PTB)"/>
    <property type="match status" value="1"/>
</dbReference>
<feature type="domain" description="PH" evidence="2">
    <location>
        <begin position="24"/>
        <end position="127"/>
    </location>
</feature>
<feature type="compositionally biased region" description="Basic and acidic residues" evidence="1">
    <location>
        <begin position="224"/>
        <end position="245"/>
    </location>
</feature>
<dbReference type="GeneID" id="5889673"/>
<name>A9UUN1_MONBE</name>
<dbReference type="EMBL" id="CH991546">
    <property type="protein sequence ID" value="EDQ91127.1"/>
    <property type="molecule type" value="Genomic_DNA"/>
</dbReference>
<accession>A9UUN1</accession>
<gene>
    <name evidence="3" type="ORF">MONBRDRAFT_36460</name>
</gene>
<dbReference type="Proteomes" id="UP000001357">
    <property type="component" value="Unassembled WGS sequence"/>
</dbReference>
<sequence length="315" mass="35228">MAKAEASLSASLGLQWPLETRDWLILREGYLSKSKLAKGLIRSTKLRWFVLKQDPVSRESRLEYYEGRLFRGSCTLRDAVICPAKKPGTFSIQTPRAQGSRTITLATDANQVDQATQWVLALKRAATSSRDAAAAAANGDTQSLASQGSGNSQRVLQQRLSLDLNALMADVTVENTRSRGGDGEIDGAAIDNARWAALRKTGQPEEEAQDFEEDEDVRLLREMEEEEERRQEEERLAFLAEREAQKQAQKQAAAELEKEAAEESTPAADPEPEVAEGDVSEDEDDFFAEMERAEREEAERQEREHQEWLKSQAAQ</sequence>
<evidence type="ECO:0000256" key="1">
    <source>
        <dbReference type="SAM" id="MobiDB-lite"/>
    </source>
</evidence>
<evidence type="ECO:0000313" key="4">
    <source>
        <dbReference type="Proteomes" id="UP000001357"/>
    </source>
</evidence>
<reference evidence="3 4" key="1">
    <citation type="journal article" date="2008" name="Nature">
        <title>The genome of the choanoflagellate Monosiga brevicollis and the origin of metazoans.</title>
        <authorList>
            <consortium name="JGI Sequencing"/>
            <person name="King N."/>
            <person name="Westbrook M.J."/>
            <person name="Young S.L."/>
            <person name="Kuo A."/>
            <person name="Abedin M."/>
            <person name="Chapman J."/>
            <person name="Fairclough S."/>
            <person name="Hellsten U."/>
            <person name="Isogai Y."/>
            <person name="Letunic I."/>
            <person name="Marr M."/>
            <person name="Pincus D."/>
            <person name="Putnam N."/>
            <person name="Rokas A."/>
            <person name="Wright K.J."/>
            <person name="Zuzow R."/>
            <person name="Dirks W."/>
            <person name="Good M."/>
            <person name="Goodstein D."/>
            <person name="Lemons D."/>
            <person name="Li W."/>
            <person name="Lyons J.B."/>
            <person name="Morris A."/>
            <person name="Nichols S."/>
            <person name="Richter D.J."/>
            <person name="Salamov A."/>
            <person name="Bork P."/>
            <person name="Lim W.A."/>
            <person name="Manning G."/>
            <person name="Miller W.T."/>
            <person name="McGinnis W."/>
            <person name="Shapiro H."/>
            <person name="Tjian R."/>
            <person name="Grigoriev I.V."/>
            <person name="Rokhsar D."/>
        </authorList>
    </citation>
    <scope>NUCLEOTIDE SEQUENCE [LARGE SCALE GENOMIC DNA]</scope>
    <source>
        <strain evidence="4">MX1 / ATCC 50154</strain>
    </source>
</reference>
<dbReference type="InParanoid" id="A9UUN1"/>
<dbReference type="OMA" id="CKGWISL"/>
<dbReference type="InterPro" id="IPR011993">
    <property type="entry name" value="PH-like_dom_sf"/>
</dbReference>
<dbReference type="InterPro" id="IPR001849">
    <property type="entry name" value="PH_domain"/>
</dbReference>
<dbReference type="KEGG" id="mbr:MONBRDRAFT_36460"/>
<dbReference type="RefSeq" id="XP_001744424.1">
    <property type="nucleotide sequence ID" value="XM_001744372.1"/>
</dbReference>